<evidence type="ECO:0000313" key="3">
    <source>
        <dbReference type="EMBL" id="GAA3624235.1"/>
    </source>
</evidence>
<dbReference type="CDD" id="cd03784">
    <property type="entry name" value="GT1_Gtf-like"/>
    <property type="match status" value="1"/>
</dbReference>
<accession>A0ABP7A3J5</accession>
<dbReference type="SUPFAM" id="SSF53756">
    <property type="entry name" value="UDP-Glycosyltransferase/glycogen phosphorylase"/>
    <property type="match status" value="1"/>
</dbReference>
<feature type="domain" description="Erythromycin biosynthesis protein CIII-like C-terminal" evidence="2">
    <location>
        <begin position="302"/>
        <end position="405"/>
    </location>
</feature>
<protein>
    <submittedName>
        <fullName evidence="3">Glycosyltransferase</fullName>
    </submittedName>
</protein>
<dbReference type="PANTHER" id="PTHR48050:SF13">
    <property type="entry name" value="STEROL 3-BETA-GLUCOSYLTRANSFERASE UGT80A2"/>
    <property type="match status" value="1"/>
</dbReference>
<dbReference type="Gene3D" id="3.40.50.2000">
    <property type="entry name" value="Glycogen Phosphorylase B"/>
    <property type="match status" value="2"/>
</dbReference>
<dbReference type="InterPro" id="IPR002213">
    <property type="entry name" value="UDP_glucos_trans"/>
</dbReference>
<reference evidence="4" key="1">
    <citation type="journal article" date="2019" name="Int. J. Syst. Evol. Microbiol.">
        <title>The Global Catalogue of Microorganisms (GCM) 10K type strain sequencing project: providing services to taxonomists for standard genome sequencing and annotation.</title>
        <authorList>
            <consortium name="The Broad Institute Genomics Platform"/>
            <consortium name="The Broad Institute Genome Sequencing Center for Infectious Disease"/>
            <person name="Wu L."/>
            <person name="Ma J."/>
        </authorList>
    </citation>
    <scope>NUCLEOTIDE SEQUENCE [LARGE SCALE GENOMIC DNA]</scope>
    <source>
        <strain evidence="4">JCM 16544</strain>
    </source>
</reference>
<organism evidence="3 4">
    <name type="scientific">Microbacterium awajiense</name>
    <dbReference type="NCBI Taxonomy" id="415214"/>
    <lineage>
        <taxon>Bacteria</taxon>
        <taxon>Bacillati</taxon>
        <taxon>Actinomycetota</taxon>
        <taxon>Actinomycetes</taxon>
        <taxon>Micrococcales</taxon>
        <taxon>Microbacteriaceae</taxon>
        <taxon>Microbacterium</taxon>
    </lineage>
</organism>
<dbReference type="InterPro" id="IPR050426">
    <property type="entry name" value="Glycosyltransferase_28"/>
</dbReference>
<dbReference type="InterPro" id="IPR010610">
    <property type="entry name" value="EryCIII-like_C"/>
</dbReference>
<sequence>MTRILIATVGSRGDVQPYVALAKGLIAEGHEPTVATCERFRSFVTGHGVAFEPLSDDILLLLDSDAGRTAMDESSGLVGTIKTNIALAKQAGPINERLLGDVWRAARTTEPELVVYHPKALAGPHVAEALGVPAIEALPVPVVVPTGDFPVIGLPRLPLGAGYNRLTYRLVSAGYRQYEKMANRFREEDLGLAPVKNAAMPTRMPDGRPIEVLHAISEHVLPRPADWPEHARLTGYWFLDGEDDWTPPQELVNFLDAGDPPVYVGFGSMAGRDPARMTREVVAALEQAGVRGILASGWGGLDTAGLPDSVLAITEAPHDWIFSRVSAVVHHGGAGTTAAGLRAGRPTVVCPFIVDQFFWGARVADLGAGPTPVPQKKLTAERLAAAIREATTDAGIRETAEGIGRAISAEDGIATAVAQINDVLAASR</sequence>
<dbReference type="Pfam" id="PF03033">
    <property type="entry name" value="Glyco_transf_28"/>
    <property type="match status" value="1"/>
</dbReference>
<dbReference type="RefSeq" id="WP_344736094.1">
    <property type="nucleotide sequence ID" value="NZ_BAAAYU010000001.1"/>
</dbReference>
<evidence type="ECO:0000313" key="4">
    <source>
        <dbReference type="Proteomes" id="UP001501697"/>
    </source>
</evidence>
<dbReference type="Pfam" id="PF06722">
    <property type="entry name" value="EryCIII-like_C"/>
    <property type="match status" value="1"/>
</dbReference>
<dbReference type="InterPro" id="IPR004276">
    <property type="entry name" value="GlycoTrans_28_N"/>
</dbReference>
<feature type="domain" description="Glycosyltransferase family 28 N-terminal" evidence="1">
    <location>
        <begin position="4"/>
        <end position="137"/>
    </location>
</feature>
<proteinExistence type="predicted"/>
<dbReference type="PANTHER" id="PTHR48050">
    <property type="entry name" value="STEROL 3-BETA-GLUCOSYLTRANSFERASE"/>
    <property type="match status" value="1"/>
</dbReference>
<comment type="caution">
    <text evidence="3">The sequence shown here is derived from an EMBL/GenBank/DDBJ whole genome shotgun (WGS) entry which is preliminary data.</text>
</comment>
<dbReference type="Proteomes" id="UP001501697">
    <property type="component" value="Unassembled WGS sequence"/>
</dbReference>
<gene>
    <name evidence="3" type="ORF">GCM10022200_03140</name>
</gene>
<dbReference type="EMBL" id="BAAAYU010000001">
    <property type="protein sequence ID" value="GAA3624235.1"/>
    <property type="molecule type" value="Genomic_DNA"/>
</dbReference>
<name>A0ABP7A3J5_9MICO</name>
<keyword evidence="4" id="KW-1185">Reference proteome</keyword>
<evidence type="ECO:0000259" key="2">
    <source>
        <dbReference type="Pfam" id="PF06722"/>
    </source>
</evidence>
<evidence type="ECO:0000259" key="1">
    <source>
        <dbReference type="Pfam" id="PF03033"/>
    </source>
</evidence>